<dbReference type="GO" id="GO:0006631">
    <property type="term" value="P:fatty acid metabolic process"/>
    <property type="evidence" value="ECO:0007669"/>
    <property type="project" value="InterPro"/>
</dbReference>
<keyword evidence="13" id="KW-1185">Reference proteome</keyword>
<feature type="transmembrane region" description="Helical" evidence="11">
    <location>
        <begin position="970"/>
        <end position="994"/>
    </location>
</feature>
<dbReference type="Pfam" id="PF12349">
    <property type="entry name" value="Sterol-sensing"/>
    <property type="match status" value="1"/>
</dbReference>
<comment type="pathway">
    <text evidence="2">Lipid metabolism; fatty acid beta-oxidation.</text>
</comment>
<feature type="transmembrane region" description="Helical" evidence="11">
    <location>
        <begin position="1423"/>
        <end position="1446"/>
    </location>
</feature>
<dbReference type="InterPro" id="IPR006176">
    <property type="entry name" value="3-OHacyl-CoA_DH_NAD-bd"/>
</dbReference>
<evidence type="ECO:0000256" key="7">
    <source>
        <dbReference type="ARBA" id="ARBA00023180"/>
    </source>
</evidence>
<comment type="catalytic activity">
    <reaction evidence="9">
        <text>a (3S)-3-hydroxyacyl-CoA + NAD(+) = a 3-oxoacyl-CoA + NADH + H(+)</text>
        <dbReference type="Rhea" id="RHEA:22432"/>
        <dbReference type="ChEBI" id="CHEBI:15378"/>
        <dbReference type="ChEBI" id="CHEBI:57318"/>
        <dbReference type="ChEBI" id="CHEBI:57540"/>
        <dbReference type="ChEBI" id="CHEBI:57945"/>
        <dbReference type="ChEBI" id="CHEBI:90726"/>
        <dbReference type="EC" id="1.1.1.35"/>
    </reaction>
</comment>
<keyword evidence="7" id="KW-0325">Glycoprotein</keyword>
<dbReference type="PROSITE" id="PS50156">
    <property type="entry name" value="SSD"/>
    <property type="match status" value="1"/>
</dbReference>
<feature type="transmembrane region" description="Helical" evidence="11">
    <location>
        <begin position="1319"/>
        <end position="1338"/>
    </location>
</feature>
<evidence type="ECO:0000256" key="11">
    <source>
        <dbReference type="SAM" id="Phobius"/>
    </source>
</evidence>
<evidence type="ECO:0000259" key="12">
    <source>
        <dbReference type="PROSITE" id="PS50156"/>
    </source>
</evidence>
<protein>
    <submittedName>
        <fullName evidence="14">SSD domain-containing protein</fullName>
    </submittedName>
</protein>
<feature type="transmembrane region" description="Helical" evidence="11">
    <location>
        <begin position="1350"/>
        <end position="1369"/>
    </location>
</feature>
<organism evidence="13 14">
    <name type="scientific">Strongyloides stercoralis</name>
    <name type="common">Threadworm</name>
    <dbReference type="NCBI Taxonomy" id="6248"/>
    <lineage>
        <taxon>Eukaryota</taxon>
        <taxon>Metazoa</taxon>
        <taxon>Ecdysozoa</taxon>
        <taxon>Nematoda</taxon>
        <taxon>Chromadorea</taxon>
        <taxon>Rhabditida</taxon>
        <taxon>Tylenchina</taxon>
        <taxon>Panagrolaimomorpha</taxon>
        <taxon>Strongyloidoidea</taxon>
        <taxon>Strongyloididae</taxon>
        <taxon>Strongyloides</taxon>
    </lineage>
</organism>
<evidence type="ECO:0000256" key="1">
    <source>
        <dbReference type="ARBA" id="ARBA00004141"/>
    </source>
</evidence>
<reference evidence="14" key="1">
    <citation type="submission" date="2024-02" db="UniProtKB">
        <authorList>
            <consortium name="WormBaseParasite"/>
        </authorList>
    </citation>
    <scope>IDENTIFICATION</scope>
</reference>
<dbReference type="InterPro" id="IPR006108">
    <property type="entry name" value="3HC_DH_C"/>
</dbReference>
<dbReference type="WBParaSite" id="TCONS_00004885.p1">
    <property type="protein sequence ID" value="TCONS_00004885.p1"/>
    <property type="gene ID" value="XLOC_003072"/>
</dbReference>
<feature type="transmembrane region" description="Helical" evidence="11">
    <location>
        <begin position="1293"/>
        <end position="1312"/>
    </location>
</feature>
<keyword evidence="5" id="KW-0560">Oxidoreductase</keyword>
<feature type="transmembrane region" description="Helical" evidence="11">
    <location>
        <begin position="824"/>
        <end position="844"/>
    </location>
</feature>
<dbReference type="Pfam" id="PF00725">
    <property type="entry name" value="3HCDH"/>
    <property type="match status" value="1"/>
</dbReference>
<evidence type="ECO:0000313" key="14">
    <source>
        <dbReference type="WBParaSite" id="TCONS_00004885.p1"/>
    </source>
</evidence>
<comment type="similarity">
    <text evidence="8">Belongs to the dispatched family.</text>
</comment>
<dbReference type="InterPro" id="IPR036291">
    <property type="entry name" value="NAD(P)-bd_dom_sf"/>
</dbReference>
<feature type="transmembrane region" description="Helical" evidence="11">
    <location>
        <begin position="442"/>
        <end position="464"/>
    </location>
</feature>
<feature type="transmembrane region" description="Helical" evidence="11">
    <location>
        <begin position="850"/>
        <end position="875"/>
    </location>
</feature>
<comment type="subcellular location">
    <subcellularLocation>
        <location evidence="1">Membrane</location>
        <topology evidence="1">Multi-pass membrane protein</topology>
    </subcellularLocation>
</comment>
<proteinExistence type="inferred from homology"/>
<evidence type="ECO:0000256" key="2">
    <source>
        <dbReference type="ARBA" id="ARBA00005005"/>
    </source>
</evidence>
<dbReference type="SUPFAM" id="SSF82866">
    <property type="entry name" value="Multidrug efflux transporter AcrB transmembrane domain"/>
    <property type="match status" value="2"/>
</dbReference>
<feature type="transmembrane region" description="Helical" evidence="11">
    <location>
        <begin position="799"/>
        <end position="817"/>
    </location>
</feature>
<name>A0AAF5D0M9_STRER</name>
<feature type="coiled-coil region" evidence="10">
    <location>
        <begin position="70"/>
        <end position="97"/>
    </location>
</feature>
<dbReference type="AlphaFoldDB" id="A0AAF5D0M9"/>
<keyword evidence="6 11" id="KW-0472">Membrane</keyword>
<dbReference type="FunFam" id="3.40.50.720:FF:000009">
    <property type="entry name" value="Fatty oxidation complex, alpha subunit"/>
    <property type="match status" value="1"/>
</dbReference>
<evidence type="ECO:0000256" key="3">
    <source>
        <dbReference type="ARBA" id="ARBA00022692"/>
    </source>
</evidence>
<accession>A0AAF5D0M9</accession>
<dbReference type="InterPro" id="IPR008927">
    <property type="entry name" value="6-PGluconate_DH-like_C_sf"/>
</dbReference>
<dbReference type="Gene3D" id="1.10.1040.50">
    <property type="match status" value="1"/>
</dbReference>
<evidence type="ECO:0000256" key="5">
    <source>
        <dbReference type="ARBA" id="ARBA00023002"/>
    </source>
</evidence>
<dbReference type="SUPFAM" id="SSF48179">
    <property type="entry name" value="6-phosphogluconate dehydrogenase C-terminal domain-like"/>
    <property type="match status" value="2"/>
</dbReference>
<sequence>MNSLRMEIKNHIMEGVISSRQWKLPTTGESYKNVHDKMPTIKIIVVIGGGTMGAGITIALANADYKVILIETNNKKVNEAQERIKFLLNREEELKRYNKDNLEKIVKNISYTVDLKMASEADLVIEAVFENMKLKKELFNKLKSILKEDCIVGSNTSSLDIDELANSIKPFNFVGIHFFNPPHVVKIIEIVYGNTTKGVSVAVAFEIASRMGKYAILVKTCPGFLFNRLLFVYIGNVSKLINTYGFYPSKIDEIFKKFGFAIGPLTMCDMNGLDVMNNVFKEQNFKLNELEEWLIKKGYFGRKTGVGYYLYDKDGKKLNNKEVEKKLDIIKKNTSEVGGLANDRDIIEYVLFPYINEIFKCLEEGIILCPLQIDLIKIFGLGWPSQTGGPLMWAENEIGLQNIVKKLDFWYLKYKAPQFKKFLNFINTIIDGYINILFNYPYTVLLIFTIIPLILTLYTIIQYFDFISINPREGFECRSTKLSNDRLTFMNLESKIASISDILIYKYKEKRDTNHLSNIKATTDDYSWDLSNSNSNEWDLKNSFEIENNNNIMKRGEESITTSTPDTFTVNYDEYGTFQGTTVNDIKNPCFQYLGLGSQIPYTSIDMFAKVIFEVPSYNTLFTKEIFNELCNIDKIVGQVIRKYKLLGDKKVNHPQLTLPYSFNLPLYTFCININATGNSEEICQKIREEDILQLKEETSECFVDKSNSYCRTPMAGQLTNYIIENNYQKILNNQDGYKLKIATIIPIFFGNPKEYYYFSEELLSNLEATYNGNNGIKLVGVNVLSKDYYFQVYLLNDMYLGLLSFFLVVLMVWLYTGSILFTCIVLFDLIFSLGIAFFIYTVILKITFFPFINFLVVILITAIGSDDTFILNYANKIAIKKLLKRNSVDVFRPIPQDNFPKIGFIVRSVNLSICERNITEHEYQEICKEAIKIAFKNSTISMFVTSATTAIAFFCNISSSIVVVKCFGIFAGLTIMVNFFFVISTLPAAIVLINNANKNKRKSILKFVTDKLNQLKAKEQFYNLLIKGRFLILLSFIIIFIFTIISIIFYPGITLPRNNPLQILRSSHSFEWFDEYSKDYFNFENSSTLMQQFNVLFGLKPTNDASGYNINDLGSLQSDKNFNINTFEKIYQLRDIVHYINQSEIRYQKSLGGKKLWIDYYIEYINDKKCLFIENSCCKDNTTSILNFTDFSKCSLEFSQKRLGVKFPQDIFATIFDDGPIFEKKTMKLIAYYIVGATNYKLSIQYKEIQKLFNHLLSLNYPHKDEFPSPIIISSPEVTKVYDLFNTLSGDILISITFSLTISIIVIGFITRQLILTIITLLCITNVITLTVSTVLWMGWKINVLETTIIVLTIGLSFDYTLHSAVAYKEIRNIICFTALDKILELTSHIIEPILCATITNIIVGFVIIWSKTQAFFEVGVFMIIMSLYSLISSIIIFPILMICFGDRIKFNIFDIVKIGLKK</sequence>
<dbReference type="SUPFAM" id="SSF51735">
    <property type="entry name" value="NAD(P)-binding Rossmann-fold domains"/>
    <property type="match status" value="1"/>
</dbReference>
<evidence type="ECO:0000256" key="8">
    <source>
        <dbReference type="ARBA" id="ARBA00038046"/>
    </source>
</evidence>
<evidence type="ECO:0000256" key="9">
    <source>
        <dbReference type="ARBA" id="ARBA00049556"/>
    </source>
</evidence>
<keyword evidence="4 11" id="KW-1133">Transmembrane helix</keyword>
<dbReference type="PANTHER" id="PTHR45951:SF3">
    <property type="entry name" value="PROTEIN DISPATCHED"/>
    <property type="match status" value="1"/>
</dbReference>
<dbReference type="Proteomes" id="UP000035681">
    <property type="component" value="Unplaced"/>
</dbReference>
<dbReference type="Pfam" id="PF02737">
    <property type="entry name" value="3HCDH_N"/>
    <property type="match status" value="1"/>
</dbReference>
<feature type="transmembrane region" description="Helical" evidence="11">
    <location>
        <begin position="1031"/>
        <end position="1054"/>
    </location>
</feature>
<dbReference type="GO" id="GO:0070403">
    <property type="term" value="F:NAD+ binding"/>
    <property type="evidence" value="ECO:0007669"/>
    <property type="project" value="InterPro"/>
</dbReference>
<dbReference type="InterPro" id="IPR000731">
    <property type="entry name" value="SSD"/>
</dbReference>
<dbReference type="Gene3D" id="1.20.1640.10">
    <property type="entry name" value="Multidrug efflux transporter AcrB transmembrane domain"/>
    <property type="match status" value="2"/>
</dbReference>
<feature type="transmembrane region" description="Helical" evidence="11">
    <location>
        <begin position="1390"/>
        <end position="1411"/>
    </location>
</feature>
<evidence type="ECO:0000256" key="4">
    <source>
        <dbReference type="ARBA" id="ARBA00022989"/>
    </source>
</evidence>
<feature type="transmembrane region" description="Helical" evidence="11">
    <location>
        <begin position="941"/>
        <end position="964"/>
    </location>
</feature>
<dbReference type="InterPro" id="IPR052081">
    <property type="entry name" value="Dispatched_Hh_regulator"/>
</dbReference>
<keyword evidence="3 11" id="KW-0812">Transmembrane</keyword>
<keyword evidence="10" id="KW-0175">Coiled coil</keyword>
<dbReference type="GO" id="GO:0022857">
    <property type="term" value="F:transmembrane transporter activity"/>
    <property type="evidence" value="ECO:0007669"/>
    <property type="project" value="TreeGrafter"/>
</dbReference>
<dbReference type="GO" id="GO:0016020">
    <property type="term" value="C:membrane"/>
    <property type="evidence" value="ECO:0007669"/>
    <property type="project" value="UniProtKB-SubCell"/>
</dbReference>
<dbReference type="GO" id="GO:0003857">
    <property type="term" value="F:(3S)-3-hydroxyacyl-CoA dehydrogenase (NAD+) activity"/>
    <property type="evidence" value="ECO:0007669"/>
    <property type="project" value="UniProtKB-EC"/>
</dbReference>
<dbReference type="InterPro" id="IPR053958">
    <property type="entry name" value="HMGCR/SNAP/NPC1-like_SSD"/>
</dbReference>
<evidence type="ECO:0000256" key="6">
    <source>
        <dbReference type="ARBA" id="ARBA00023136"/>
    </source>
</evidence>
<evidence type="ECO:0000256" key="10">
    <source>
        <dbReference type="SAM" id="Coils"/>
    </source>
</evidence>
<dbReference type="GO" id="GO:0007224">
    <property type="term" value="P:smoothened signaling pathway"/>
    <property type="evidence" value="ECO:0007669"/>
    <property type="project" value="TreeGrafter"/>
</dbReference>
<evidence type="ECO:0000313" key="13">
    <source>
        <dbReference type="Proteomes" id="UP000035681"/>
    </source>
</evidence>
<dbReference type="PANTHER" id="PTHR45951">
    <property type="entry name" value="PROTEIN DISPATCHED-RELATED"/>
    <property type="match status" value="1"/>
</dbReference>
<dbReference type="Gene3D" id="3.40.50.720">
    <property type="entry name" value="NAD(P)-binding Rossmann-like Domain"/>
    <property type="match status" value="1"/>
</dbReference>
<feature type="domain" description="SSD" evidence="12">
    <location>
        <begin position="825"/>
        <end position="993"/>
    </location>
</feature>